<evidence type="ECO:0000313" key="1">
    <source>
        <dbReference type="EMBL" id="SES33777.1"/>
    </source>
</evidence>
<proteinExistence type="predicted"/>
<keyword evidence="2" id="KW-1185">Reference proteome</keyword>
<dbReference type="AlphaFoldDB" id="A0A1H9WJD1"/>
<dbReference type="EMBL" id="FOGI01000010">
    <property type="protein sequence ID" value="SES33777.1"/>
    <property type="molecule type" value="Genomic_DNA"/>
</dbReference>
<accession>A0A1H9WJD1</accession>
<name>A0A1H9WJD1_9PSEU</name>
<evidence type="ECO:0000313" key="2">
    <source>
        <dbReference type="Proteomes" id="UP000199051"/>
    </source>
</evidence>
<reference evidence="2" key="1">
    <citation type="submission" date="2016-10" db="EMBL/GenBank/DDBJ databases">
        <authorList>
            <person name="Varghese N."/>
            <person name="Submissions S."/>
        </authorList>
    </citation>
    <scope>NUCLEOTIDE SEQUENCE [LARGE SCALE GENOMIC DNA]</scope>
    <source>
        <strain evidence="2">DSM 44260</strain>
    </source>
</reference>
<protein>
    <submittedName>
        <fullName evidence="1">Uncharacterized protein</fullName>
    </submittedName>
</protein>
<organism evidence="1 2">
    <name type="scientific">Actinokineospora terrae</name>
    <dbReference type="NCBI Taxonomy" id="155974"/>
    <lineage>
        <taxon>Bacteria</taxon>
        <taxon>Bacillati</taxon>
        <taxon>Actinomycetota</taxon>
        <taxon>Actinomycetes</taxon>
        <taxon>Pseudonocardiales</taxon>
        <taxon>Pseudonocardiaceae</taxon>
        <taxon>Actinokineospora</taxon>
    </lineage>
</organism>
<sequence>MVAGRAVGGQVGTAVVVCVRPARGRGRFITSRYAGQSDSDAFLDAALEQLAAYVGESVGTVLHARAGQLRRLLDAAAARAGSAGRRLVLVVDGLDEDTSGAAANPASPVCCPSGPWCTSWSPAACPPIFPPTSASVTPCAR</sequence>
<gene>
    <name evidence="1" type="ORF">SAMN04487818_110246</name>
</gene>
<dbReference type="STRING" id="155974.SAMN04487818_110246"/>
<dbReference type="Proteomes" id="UP000199051">
    <property type="component" value="Unassembled WGS sequence"/>
</dbReference>